<evidence type="ECO:0000313" key="4">
    <source>
        <dbReference type="Proteomes" id="UP000629468"/>
    </source>
</evidence>
<keyword evidence="1" id="KW-0472">Membrane</keyword>
<keyword evidence="1" id="KW-0812">Transmembrane</keyword>
<proteinExistence type="predicted"/>
<keyword evidence="2" id="KW-0732">Signal</keyword>
<accession>A0A8H7F927</accession>
<feature type="transmembrane region" description="Helical" evidence="1">
    <location>
        <begin position="174"/>
        <end position="196"/>
    </location>
</feature>
<protein>
    <recommendedName>
        <fullName evidence="5">Copper transporter</fullName>
    </recommendedName>
</protein>
<gene>
    <name evidence="3" type="ORF">Agabi119p4_2354</name>
</gene>
<evidence type="ECO:0000313" key="3">
    <source>
        <dbReference type="EMBL" id="KAF7782978.1"/>
    </source>
</evidence>
<sequence length="248" mass="27246">MKLNLFVAVFAGATLGQVAASPLRVVVVTSSNDAPAAPNLRFGHAIADSPVAKLALPTQSYIKPVTRRPCGKHIKEKFIGMSNAFRAALGLPPIETAQSKAGQHIHGGMIHIMPFVGTPSMDMKPAEDNYHSMSGAEMLPYEHVRIHKVHKWGKTFCMRIHNALMALGPWEGRAVAFVLGCGIGVLLRMFWVLTIVTYRTIRGERDDEYTVIEEYNSAEDVVVPPPTYTIIDEKDQIKIKDAQNADAN</sequence>
<feature type="chain" id="PRO_5034866450" description="Copper transporter" evidence="2">
    <location>
        <begin position="21"/>
        <end position="248"/>
    </location>
</feature>
<evidence type="ECO:0000256" key="2">
    <source>
        <dbReference type="SAM" id="SignalP"/>
    </source>
</evidence>
<organism evidence="3 4">
    <name type="scientific">Agaricus bisporus var. burnettii</name>
    <dbReference type="NCBI Taxonomy" id="192524"/>
    <lineage>
        <taxon>Eukaryota</taxon>
        <taxon>Fungi</taxon>
        <taxon>Dikarya</taxon>
        <taxon>Basidiomycota</taxon>
        <taxon>Agaricomycotina</taxon>
        <taxon>Agaricomycetes</taxon>
        <taxon>Agaricomycetidae</taxon>
        <taxon>Agaricales</taxon>
        <taxon>Agaricineae</taxon>
        <taxon>Agaricaceae</taxon>
        <taxon>Agaricus</taxon>
    </lineage>
</organism>
<dbReference type="EMBL" id="JABXXO010000003">
    <property type="protein sequence ID" value="KAF7782978.1"/>
    <property type="molecule type" value="Genomic_DNA"/>
</dbReference>
<name>A0A8H7F927_AGABI</name>
<evidence type="ECO:0000256" key="1">
    <source>
        <dbReference type="SAM" id="Phobius"/>
    </source>
</evidence>
<reference evidence="3 4" key="1">
    <citation type="journal article" name="Sci. Rep.">
        <title>Telomere-to-telomere assembled and centromere annotated genomes of the two main subspecies of the button mushroom Agaricus bisporus reveal especially polymorphic chromosome ends.</title>
        <authorList>
            <person name="Sonnenberg A.S.M."/>
            <person name="Sedaghat-Telgerd N."/>
            <person name="Lavrijssen B."/>
            <person name="Ohm R.A."/>
            <person name="Hendrickx P.M."/>
            <person name="Scholtmeijer K."/>
            <person name="Baars J.J.P."/>
            <person name="van Peer A."/>
        </authorList>
    </citation>
    <scope>NUCLEOTIDE SEQUENCE [LARGE SCALE GENOMIC DNA]</scope>
    <source>
        <strain evidence="3 4">H119_p4</strain>
    </source>
</reference>
<dbReference type="Proteomes" id="UP000629468">
    <property type="component" value="Unassembled WGS sequence"/>
</dbReference>
<dbReference type="AlphaFoldDB" id="A0A8H7F927"/>
<comment type="caution">
    <text evidence="3">The sequence shown here is derived from an EMBL/GenBank/DDBJ whole genome shotgun (WGS) entry which is preliminary data.</text>
</comment>
<feature type="signal peptide" evidence="2">
    <location>
        <begin position="1"/>
        <end position="20"/>
    </location>
</feature>
<evidence type="ECO:0008006" key="5">
    <source>
        <dbReference type="Google" id="ProtNLM"/>
    </source>
</evidence>
<keyword evidence="1" id="KW-1133">Transmembrane helix</keyword>